<proteinExistence type="inferred from homology"/>
<comment type="subunit">
    <text evidence="3">Homodimer.</text>
</comment>
<evidence type="ECO:0000313" key="7">
    <source>
        <dbReference type="Proteomes" id="UP000287502"/>
    </source>
</evidence>
<keyword evidence="2 3" id="KW-0808">Transferase</keyword>
<feature type="binding site" evidence="3">
    <location>
        <position position="223"/>
    </location>
    <ligand>
        <name>Mg(2+)</name>
        <dbReference type="ChEBI" id="CHEBI:18420"/>
        <label>2</label>
    </ligand>
</feature>
<dbReference type="Proteomes" id="UP000287502">
    <property type="component" value="Chromosome"/>
</dbReference>
<feature type="binding site" evidence="3">
    <location>
        <position position="78"/>
    </location>
    <ligand>
        <name>5-phospho-alpha-D-ribose 1-diphosphate</name>
        <dbReference type="ChEBI" id="CHEBI:58017"/>
    </ligand>
</feature>
<reference evidence="6 7" key="1">
    <citation type="submission" date="2019-01" db="EMBL/GenBank/DDBJ databases">
        <title>Geovibrio thiophilus DSM 11263, complete genome.</title>
        <authorList>
            <person name="Spring S."/>
            <person name="Bunk B."/>
            <person name="Sproer C."/>
        </authorList>
    </citation>
    <scope>NUCLEOTIDE SEQUENCE [LARGE SCALE GENOMIC DNA]</scope>
    <source>
        <strain evidence="6 7">DSM 11263</strain>
    </source>
</reference>
<organism evidence="6 7">
    <name type="scientific">Geovibrio thiophilus</name>
    <dbReference type="NCBI Taxonomy" id="139438"/>
    <lineage>
        <taxon>Bacteria</taxon>
        <taxon>Pseudomonadati</taxon>
        <taxon>Deferribacterota</taxon>
        <taxon>Deferribacteres</taxon>
        <taxon>Deferribacterales</taxon>
        <taxon>Geovibrionaceae</taxon>
        <taxon>Geovibrio</taxon>
    </lineage>
</organism>
<sequence>MTLVQKTAMGHELSFEEASELFDAIMAGELTEAEIAAVLVAMRLRGETPDEIAGAANAMNKKKIRLDKGDRIVIDTCGTGGDGKSTINVSTAVSLVLAAAGVNIVKHGNVAQSGKVGSADILRHLGVPIEFDEGKDSEYFEKHGYVFLFAPKFHPAMKYAGPVRRAIKVPTVFNFLGPLSNPCDPDYQLIGISNIDKLEKLAKAMERLGRTGVILYSSEDGYDEVSSNAPTLCYRITAEGVDKFSVNPADFFALFEMPVVTDSDDAKVKFLKAISGEDEQLTNLIALNTALAFYVSGICADMKDGFEKAKSVIKSGKVVEKLESLRG</sequence>
<evidence type="ECO:0000259" key="5">
    <source>
        <dbReference type="Pfam" id="PF02885"/>
    </source>
</evidence>
<feature type="binding site" evidence="3">
    <location>
        <position position="86"/>
    </location>
    <ligand>
        <name>5-phospho-alpha-D-ribose 1-diphosphate</name>
        <dbReference type="ChEBI" id="CHEBI:58017"/>
    </ligand>
</feature>
<comment type="similarity">
    <text evidence="3">Belongs to the anthranilate phosphoribosyltransferase family.</text>
</comment>
<keyword evidence="3" id="KW-0028">Amino-acid biosynthesis</keyword>
<evidence type="ECO:0000256" key="1">
    <source>
        <dbReference type="ARBA" id="ARBA00022676"/>
    </source>
</evidence>
<accession>A0A410JXL1</accession>
<dbReference type="InterPro" id="IPR017459">
    <property type="entry name" value="Glycosyl_Trfase_fam3_N_dom"/>
</dbReference>
<dbReference type="RefSeq" id="WP_128466145.1">
    <property type="nucleotide sequence ID" value="NZ_CP035108.1"/>
</dbReference>
<feature type="binding site" evidence="3">
    <location>
        <begin position="81"/>
        <end position="82"/>
    </location>
    <ligand>
        <name>5-phospho-alpha-D-ribose 1-diphosphate</name>
        <dbReference type="ChEBI" id="CHEBI:58017"/>
    </ligand>
</feature>
<dbReference type="KEGG" id="gtl:EP073_05405"/>
<dbReference type="OrthoDB" id="9806430at2"/>
<feature type="binding site" evidence="3">
    <location>
        <position position="90"/>
    </location>
    <ligand>
        <name>Mg(2+)</name>
        <dbReference type="ChEBI" id="CHEBI:18420"/>
        <label>1</label>
    </ligand>
</feature>
<gene>
    <name evidence="3 6" type="primary">trpD</name>
    <name evidence="6" type="ORF">EP073_05405</name>
</gene>
<dbReference type="HAMAP" id="MF_00211">
    <property type="entry name" value="TrpD"/>
    <property type="match status" value="1"/>
</dbReference>
<feature type="binding site" evidence="3">
    <location>
        <position position="224"/>
    </location>
    <ligand>
        <name>Mg(2+)</name>
        <dbReference type="ChEBI" id="CHEBI:18420"/>
        <label>1</label>
    </ligand>
</feature>
<name>A0A410JXL1_9BACT</name>
<dbReference type="UniPathway" id="UPA00035">
    <property type="reaction ID" value="UER00041"/>
</dbReference>
<feature type="binding site" evidence="3">
    <location>
        <position position="164"/>
    </location>
    <ligand>
        <name>anthranilate</name>
        <dbReference type="ChEBI" id="CHEBI:16567"/>
        <label>2</label>
    </ligand>
</feature>
<dbReference type="PANTHER" id="PTHR43285:SF2">
    <property type="entry name" value="ANTHRANILATE PHOSPHORIBOSYLTRANSFERASE"/>
    <property type="match status" value="1"/>
</dbReference>
<dbReference type="EC" id="2.4.2.18" evidence="3"/>
<feature type="binding site" evidence="3">
    <location>
        <position position="109"/>
    </location>
    <ligand>
        <name>anthranilate</name>
        <dbReference type="ChEBI" id="CHEBI:16567"/>
        <label>1</label>
    </ligand>
</feature>
<feature type="binding site" evidence="3">
    <location>
        <position position="118"/>
    </location>
    <ligand>
        <name>5-phospho-alpha-D-ribose 1-diphosphate</name>
        <dbReference type="ChEBI" id="CHEBI:58017"/>
    </ligand>
</feature>
<comment type="caution">
    <text evidence="3">Lacks conserved residue(s) required for the propagation of feature annotation.</text>
</comment>
<protein>
    <recommendedName>
        <fullName evidence="3">Anthranilate phosphoribosyltransferase</fullName>
        <ecNumber evidence="3">2.4.2.18</ecNumber>
    </recommendedName>
</protein>
<feature type="binding site" evidence="3">
    <location>
        <begin position="106"/>
        <end position="114"/>
    </location>
    <ligand>
        <name>5-phospho-alpha-D-ribose 1-diphosphate</name>
        <dbReference type="ChEBI" id="CHEBI:58017"/>
    </ligand>
</feature>
<dbReference type="Gene3D" id="3.40.1030.10">
    <property type="entry name" value="Nucleoside phosphorylase/phosphoribosyltransferase catalytic domain"/>
    <property type="match status" value="1"/>
</dbReference>
<evidence type="ECO:0000259" key="4">
    <source>
        <dbReference type="Pfam" id="PF00591"/>
    </source>
</evidence>
<keyword evidence="3" id="KW-0479">Metal-binding</keyword>
<dbReference type="SUPFAM" id="SSF52418">
    <property type="entry name" value="Nucleoside phosphorylase/phosphoribosyltransferase catalytic domain"/>
    <property type="match status" value="1"/>
</dbReference>
<comment type="pathway">
    <text evidence="3">Amino-acid biosynthesis; L-tryptophan biosynthesis; L-tryptophan from chorismate: step 2/5.</text>
</comment>
<comment type="function">
    <text evidence="3">Catalyzes the transfer of the phosphoribosyl group of 5-phosphorylribose-1-pyrophosphate (PRPP) to anthranilate to yield N-(5'-phosphoribosyl)-anthranilate (PRA).</text>
</comment>
<dbReference type="EMBL" id="CP035108">
    <property type="protein sequence ID" value="QAR32859.1"/>
    <property type="molecule type" value="Genomic_DNA"/>
</dbReference>
<feature type="domain" description="Glycosyl transferase family 3" evidence="4">
    <location>
        <begin position="72"/>
        <end position="317"/>
    </location>
</feature>
<keyword evidence="3" id="KW-0057">Aromatic amino acid biosynthesis</keyword>
<dbReference type="GO" id="GO:0004048">
    <property type="term" value="F:anthranilate phosphoribosyltransferase activity"/>
    <property type="evidence" value="ECO:0007669"/>
    <property type="project" value="UniProtKB-UniRule"/>
</dbReference>
<evidence type="ECO:0000313" key="6">
    <source>
        <dbReference type="EMBL" id="QAR32859.1"/>
    </source>
</evidence>
<dbReference type="PANTHER" id="PTHR43285">
    <property type="entry name" value="ANTHRANILATE PHOSPHORIBOSYLTRANSFERASE"/>
    <property type="match status" value="1"/>
</dbReference>
<dbReference type="NCBIfam" id="TIGR01245">
    <property type="entry name" value="trpD"/>
    <property type="match status" value="1"/>
</dbReference>
<feature type="binding site" evidence="3">
    <location>
        <begin position="88"/>
        <end position="91"/>
    </location>
    <ligand>
        <name>5-phospho-alpha-D-ribose 1-diphosphate</name>
        <dbReference type="ChEBI" id="CHEBI:58017"/>
    </ligand>
</feature>
<dbReference type="Pfam" id="PF00591">
    <property type="entry name" value="Glycos_transf_3"/>
    <property type="match status" value="1"/>
</dbReference>
<keyword evidence="3" id="KW-0822">Tryptophan biosynthesis</keyword>
<keyword evidence="7" id="KW-1185">Reference proteome</keyword>
<dbReference type="InterPro" id="IPR036320">
    <property type="entry name" value="Glycosyl_Trfase_fam3_N_dom_sf"/>
</dbReference>
<dbReference type="InterPro" id="IPR000312">
    <property type="entry name" value="Glycosyl_Trfase_fam3"/>
</dbReference>
<dbReference type="AlphaFoldDB" id="A0A410JXL1"/>
<dbReference type="InterPro" id="IPR005940">
    <property type="entry name" value="Anthranilate_Pribosyl_Tfrase"/>
</dbReference>
<comment type="catalytic activity">
    <reaction evidence="3">
        <text>N-(5-phospho-beta-D-ribosyl)anthranilate + diphosphate = 5-phospho-alpha-D-ribose 1-diphosphate + anthranilate</text>
        <dbReference type="Rhea" id="RHEA:11768"/>
        <dbReference type="ChEBI" id="CHEBI:16567"/>
        <dbReference type="ChEBI" id="CHEBI:18277"/>
        <dbReference type="ChEBI" id="CHEBI:33019"/>
        <dbReference type="ChEBI" id="CHEBI:58017"/>
        <dbReference type="EC" id="2.4.2.18"/>
    </reaction>
</comment>
<comment type="cofactor">
    <cofactor evidence="3">
        <name>Mg(2+)</name>
        <dbReference type="ChEBI" id="CHEBI:18420"/>
    </cofactor>
    <text evidence="3">Binds 2 magnesium ions per monomer.</text>
</comment>
<keyword evidence="1 3" id="KW-0328">Glycosyltransferase</keyword>
<feature type="binding site" evidence="3">
    <location>
        <position position="224"/>
    </location>
    <ligand>
        <name>Mg(2+)</name>
        <dbReference type="ChEBI" id="CHEBI:18420"/>
        <label>2</label>
    </ligand>
</feature>
<keyword evidence="3" id="KW-0460">Magnesium</keyword>
<feature type="domain" description="Glycosyl transferase family 3 N-terminal" evidence="5">
    <location>
        <begin position="3"/>
        <end position="60"/>
    </location>
</feature>
<dbReference type="InterPro" id="IPR035902">
    <property type="entry name" value="Nuc_phospho_transferase"/>
</dbReference>
<dbReference type="Pfam" id="PF02885">
    <property type="entry name" value="Glycos_trans_3N"/>
    <property type="match status" value="1"/>
</dbReference>
<dbReference type="GO" id="GO:0005829">
    <property type="term" value="C:cytosol"/>
    <property type="evidence" value="ECO:0007669"/>
    <property type="project" value="TreeGrafter"/>
</dbReference>
<feature type="binding site" evidence="3">
    <location>
        <position position="78"/>
    </location>
    <ligand>
        <name>anthranilate</name>
        <dbReference type="ChEBI" id="CHEBI:16567"/>
        <label>1</label>
    </ligand>
</feature>
<dbReference type="GO" id="GO:0000287">
    <property type="term" value="F:magnesium ion binding"/>
    <property type="evidence" value="ECO:0007669"/>
    <property type="project" value="UniProtKB-UniRule"/>
</dbReference>
<dbReference type="GO" id="GO:0000162">
    <property type="term" value="P:L-tryptophan biosynthetic process"/>
    <property type="evidence" value="ECO:0007669"/>
    <property type="project" value="UniProtKB-UniRule"/>
</dbReference>
<dbReference type="SUPFAM" id="SSF47648">
    <property type="entry name" value="Nucleoside phosphorylase/phosphoribosyltransferase N-terminal domain"/>
    <property type="match status" value="1"/>
</dbReference>
<dbReference type="Gene3D" id="1.20.970.10">
    <property type="entry name" value="Transferase, Pyrimidine Nucleoside Phosphorylase, Chain C"/>
    <property type="match status" value="1"/>
</dbReference>
<evidence type="ECO:0000256" key="2">
    <source>
        <dbReference type="ARBA" id="ARBA00022679"/>
    </source>
</evidence>
<evidence type="ECO:0000256" key="3">
    <source>
        <dbReference type="HAMAP-Rule" id="MF_00211"/>
    </source>
</evidence>